<feature type="domain" description="Ig-like" evidence="1">
    <location>
        <begin position="48"/>
        <end position="104"/>
    </location>
</feature>
<protein>
    <recommendedName>
        <fullName evidence="1">Ig-like domain-containing protein</fullName>
    </recommendedName>
</protein>
<organism evidence="2 3">
    <name type="scientific">Meganyctiphanes norvegica</name>
    <name type="common">Northern krill</name>
    <name type="synonym">Thysanopoda norvegica</name>
    <dbReference type="NCBI Taxonomy" id="48144"/>
    <lineage>
        <taxon>Eukaryota</taxon>
        <taxon>Metazoa</taxon>
        <taxon>Ecdysozoa</taxon>
        <taxon>Arthropoda</taxon>
        <taxon>Crustacea</taxon>
        <taxon>Multicrustacea</taxon>
        <taxon>Malacostraca</taxon>
        <taxon>Eumalacostraca</taxon>
        <taxon>Eucarida</taxon>
        <taxon>Euphausiacea</taxon>
        <taxon>Euphausiidae</taxon>
        <taxon>Meganyctiphanes</taxon>
    </lineage>
</organism>
<keyword evidence="3" id="KW-1185">Reference proteome</keyword>
<feature type="non-terminal residue" evidence="2">
    <location>
        <position position="104"/>
    </location>
</feature>
<dbReference type="InterPro" id="IPR007110">
    <property type="entry name" value="Ig-like_dom"/>
</dbReference>
<sequence length="104" mass="11337">TYMTISTLHQVFNQEDDGQILECVVTHSTFAVPDITTFTITVLSPVAPTPTKVSPKQITAYPGDLQEIECSVMAARPAVKITWTLNGINITSDADAKNTRNNLD</sequence>
<comment type="caution">
    <text evidence="2">The sequence shown here is derived from an EMBL/GenBank/DDBJ whole genome shotgun (WGS) entry which is preliminary data.</text>
</comment>
<accession>A0AAV2SP29</accession>
<dbReference type="InterPro" id="IPR036179">
    <property type="entry name" value="Ig-like_dom_sf"/>
</dbReference>
<evidence type="ECO:0000313" key="2">
    <source>
        <dbReference type="EMBL" id="CAL4216982.1"/>
    </source>
</evidence>
<dbReference type="Gene3D" id="2.60.40.10">
    <property type="entry name" value="Immunoglobulins"/>
    <property type="match status" value="2"/>
</dbReference>
<dbReference type="AlphaFoldDB" id="A0AAV2SP29"/>
<evidence type="ECO:0000259" key="1">
    <source>
        <dbReference type="PROSITE" id="PS50835"/>
    </source>
</evidence>
<dbReference type="InterPro" id="IPR013783">
    <property type="entry name" value="Ig-like_fold"/>
</dbReference>
<reference evidence="2 3" key="1">
    <citation type="submission" date="2024-05" db="EMBL/GenBank/DDBJ databases">
        <authorList>
            <person name="Wallberg A."/>
        </authorList>
    </citation>
    <scope>NUCLEOTIDE SEQUENCE [LARGE SCALE GENOMIC DNA]</scope>
</reference>
<dbReference type="Proteomes" id="UP001497623">
    <property type="component" value="Unassembled WGS sequence"/>
</dbReference>
<proteinExistence type="predicted"/>
<dbReference type="SUPFAM" id="SSF48726">
    <property type="entry name" value="Immunoglobulin"/>
    <property type="match status" value="1"/>
</dbReference>
<dbReference type="EMBL" id="CAXKWB010092421">
    <property type="protein sequence ID" value="CAL4216982.1"/>
    <property type="molecule type" value="Genomic_DNA"/>
</dbReference>
<dbReference type="PROSITE" id="PS50835">
    <property type="entry name" value="IG_LIKE"/>
    <property type="match status" value="1"/>
</dbReference>
<feature type="non-terminal residue" evidence="2">
    <location>
        <position position="1"/>
    </location>
</feature>
<evidence type="ECO:0000313" key="3">
    <source>
        <dbReference type="Proteomes" id="UP001497623"/>
    </source>
</evidence>
<gene>
    <name evidence="2" type="ORF">MNOR_LOCUS38791</name>
</gene>
<name>A0AAV2SP29_MEGNR</name>